<evidence type="ECO:0000313" key="4">
    <source>
        <dbReference type="EMBL" id="SFF64586.1"/>
    </source>
</evidence>
<dbReference type="InterPro" id="IPR020806">
    <property type="entry name" value="PKS_PP-bd"/>
</dbReference>
<dbReference type="InterPro" id="IPR009081">
    <property type="entry name" value="PP-bd_ACP"/>
</dbReference>
<accession>A0A1I2KI08</accession>
<evidence type="ECO:0000256" key="2">
    <source>
        <dbReference type="ARBA" id="ARBA00022553"/>
    </source>
</evidence>
<dbReference type="GO" id="GO:0005737">
    <property type="term" value="C:cytoplasm"/>
    <property type="evidence" value="ECO:0007669"/>
    <property type="project" value="TreeGrafter"/>
</dbReference>
<dbReference type="EMBL" id="FONR01000010">
    <property type="protein sequence ID" value="SFF64586.1"/>
    <property type="molecule type" value="Genomic_DNA"/>
</dbReference>
<protein>
    <submittedName>
        <fullName evidence="4">Phosphopantetheine attachment site</fullName>
    </submittedName>
</protein>
<organism evidence="4 5">
    <name type="scientific">Streptomyces mirabilis</name>
    <dbReference type="NCBI Taxonomy" id="68239"/>
    <lineage>
        <taxon>Bacteria</taxon>
        <taxon>Bacillati</taxon>
        <taxon>Actinomycetota</taxon>
        <taxon>Actinomycetes</taxon>
        <taxon>Kitasatosporales</taxon>
        <taxon>Streptomycetaceae</taxon>
        <taxon>Streptomyces</taxon>
    </lineage>
</organism>
<sequence length="82" mass="8478">MSDTPIDEVLTAVSEVFGRPVVPEDDFFALGGDSITAVELSLRLEESLGVEVDVELVVSLPDLAALAAALAQPSPASSTAKH</sequence>
<name>A0A1I2KI08_9ACTN</name>
<feature type="domain" description="Carrier" evidence="3">
    <location>
        <begin position="1"/>
        <end position="74"/>
    </location>
</feature>
<dbReference type="GO" id="GO:0044550">
    <property type="term" value="P:secondary metabolite biosynthetic process"/>
    <property type="evidence" value="ECO:0007669"/>
    <property type="project" value="TreeGrafter"/>
</dbReference>
<dbReference type="Gene3D" id="1.10.1200.10">
    <property type="entry name" value="ACP-like"/>
    <property type="match status" value="1"/>
</dbReference>
<gene>
    <name evidence="4" type="ORF">SAMN02787118_11017</name>
</gene>
<dbReference type="PANTHER" id="PTHR45527">
    <property type="entry name" value="NONRIBOSOMAL PEPTIDE SYNTHETASE"/>
    <property type="match status" value="1"/>
</dbReference>
<proteinExistence type="predicted"/>
<keyword evidence="1" id="KW-0596">Phosphopantetheine</keyword>
<dbReference type="SUPFAM" id="SSF47336">
    <property type="entry name" value="ACP-like"/>
    <property type="match status" value="1"/>
</dbReference>
<dbReference type="GO" id="GO:0043041">
    <property type="term" value="P:amino acid activation for nonribosomal peptide biosynthetic process"/>
    <property type="evidence" value="ECO:0007669"/>
    <property type="project" value="TreeGrafter"/>
</dbReference>
<reference evidence="4 5" key="1">
    <citation type="submission" date="2016-10" db="EMBL/GenBank/DDBJ databases">
        <authorList>
            <person name="de Groot N.N."/>
        </authorList>
    </citation>
    <scope>NUCLEOTIDE SEQUENCE [LARGE SCALE GENOMIC DNA]</scope>
    <source>
        <strain evidence="4 5">OK461</strain>
    </source>
</reference>
<dbReference type="AlphaFoldDB" id="A0A1I2KI08"/>
<dbReference type="OrthoDB" id="2085352at2"/>
<dbReference type="Proteomes" id="UP000181942">
    <property type="component" value="Unassembled WGS sequence"/>
</dbReference>
<dbReference type="InterPro" id="IPR036736">
    <property type="entry name" value="ACP-like_sf"/>
</dbReference>
<dbReference type="PROSITE" id="PS50075">
    <property type="entry name" value="CARRIER"/>
    <property type="match status" value="1"/>
</dbReference>
<dbReference type="GO" id="GO:0031177">
    <property type="term" value="F:phosphopantetheine binding"/>
    <property type="evidence" value="ECO:0007669"/>
    <property type="project" value="InterPro"/>
</dbReference>
<dbReference type="PANTHER" id="PTHR45527:SF1">
    <property type="entry name" value="FATTY ACID SYNTHASE"/>
    <property type="match status" value="1"/>
</dbReference>
<evidence type="ECO:0000259" key="3">
    <source>
        <dbReference type="PROSITE" id="PS50075"/>
    </source>
</evidence>
<evidence type="ECO:0000313" key="5">
    <source>
        <dbReference type="Proteomes" id="UP000181942"/>
    </source>
</evidence>
<dbReference type="GO" id="GO:0017000">
    <property type="term" value="P:antibiotic biosynthetic process"/>
    <property type="evidence" value="ECO:0007669"/>
    <property type="project" value="UniProtKB-ARBA"/>
</dbReference>
<keyword evidence="2" id="KW-0597">Phosphoprotein</keyword>
<dbReference type="Pfam" id="PF00550">
    <property type="entry name" value="PP-binding"/>
    <property type="match status" value="1"/>
</dbReference>
<evidence type="ECO:0000256" key="1">
    <source>
        <dbReference type="ARBA" id="ARBA00022450"/>
    </source>
</evidence>
<dbReference type="SMART" id="SM00823">
    <property type="entry name" value="PKS_PP"/>
    <property type="match status" value="1"/>
</dbReference>
<dbReference type="RefSeq" id="WP_075029626.1">
    <property type="nucleotide sequence ID" value="NZ_FONR01000010.1"/>
</dbReference>